<evidence type="ECO:0000256" key="5">
    <source>
        <dbReference type="ARBA" id="ARBA00022679"/>
    </source>
</evidence>
<comment type="caution">
    <text evidence="13">The sequence shown here is derived from an EMBL/GenBank/DDBJ whole genome shotgun (WGS) entry which is preliminary data.</text>
</comment>
<evidence type="ECO:0000256" key="2">
    <source>
        <dbReference type="ARBA" id="ARBA00004922"/>
    </source>
</evidence>
<reference evidence="14" key="1">
    <citation type="journal article" date="2015" name="BMC Genomics">
        <title>Draft genome of a commonly misdiagnosed multidrug resistant pathogen Candida auris.</title>
        <authorList>
            <person name="Chatterjee S."/>
            <person name="Alampalli S.V."/>
            <person name="Nageshan R.K."/>
            <person name="Chettiar S.T."/>
            <person name="Joshi S."/>
            <person name="Tatu U.S."/>
        </authorList>
    </citation>
    <scope>NUCLEOTIDE SEQUENCE [LARGE SCALE GENOMIC DNA]</scope>
    <source>
        <strain evidence="14">6684</strain>
    </source>
</reference>
<dbReference type="GO" id="GO:0000139">
    <property type="term" value="C:Golgi membrane"/>
    <property type="evidence" value="ECO:0007669"/>
    <property type="project" value="UniProtKB-SubCell"/>
</dbReference>
<keyword evidence="5" id="KW-0808">Transferase</keyword>
<keyword evidence="11" id="KW-0325">Glycoprotein</keyword>
<dbReference type="Pfam" id="PF11051">
    <property type="entry name" value="Mannosyl_trans3"/>
    <property type="match status" value="1"/>
</dbReference>
<evidence type="ECO:0000256" key="11">
    <source>
        <dbReference type="ARBA" id="ARBA00023180"/>
    </source>
</evidence>
<evidence type="ECO:0000256" key="3">
    <source>
        <dbReference type="ARBA" id="ARBA00009105"/>
    </source>
</evidence>
<organism evidence="13 14">
    <name type="scientific">Candidozyma auris</name>
    <name type="common">Yeast</name>
    <name type="synonym">Candida auris</name>
    <dbReference type="NCBI Taxonomy" id="498019"/>
    <lineage>
        <taxon>Eukaryota</taxon>
        <taxon>Fungi</taxon>
        <taxon>Dikarya</taxon>
        <taxon>Ascomycota</taxon>
        <taxon>Saccharomycotina</taxon>
        <taxon>Pichiomycetes</taxon>
        <taxon>Metschnikowiaceae</taxon>
        <taxon>Candidozyma</taxon>
    </lineage>
</organism>
<comment type="similarity">
    <text evidence="3">Belongs to the MNN1/MNT family.</text>
</comment>
<dbReference type="PANTHER" id="PTHR31392:SF1">
    <property type="entry name" value="ALPHA-1,3-MANNOSYLTRANSFERASE MNN1-RELATED"/>
    <property type="match status" value="1"/>
</dbReference>
<evidence type="ECO:0000256" key="12">
    <source>
        <dbReference type="SAM" id="Phobius"/>
    </source>
</evidence>
<dbReference type="SUPFAM" id="SSF53448">
    <property type="entry name" value="Nucleotide-diphospho-sugar transferases"/>
    <property type="match status" value="1"/>
</dbReference>
<keyword evidence="10 12" id="KW-0472">Membrane</keyword>
<protein>
    <recommendedName>
        <fullName evidence="15">Mannosyltransferase</fullName>
    </recommendedName>
</protein>
<dbReference type="EMBL" id="LGST01000045">
    <property type="protein sequence ID" value="KND97060.1"/>
    <property type="molecule type" value="Genomic_DNA"/>
</dbReference>
<evidence type="ECO:0000256" key="6">
    <source>
        <dbReference type="ARBA" id="ARBA00022692"/>
    </source>
</evidence>
<dbReference type="VEuPathDB" id="FungiDB:CJI96_0003682"/>
<evidence type="ECO:0000313" key="13">
    <source>
        <dbReference type="EMBL" id="KND97060.1"/>
    </source>
</evidence>
<dbReference type="VEuPathDB" id="FungiDB:CJJ07_002952"/>
<keyword evidence="6 12" id="KW-0812">Transmembrane</keyword>
<name>A0A0L0NTT3_CANAR</name>
<dbReference type="VEuPathDB" id="FungiDB:B9J08_001516"/>
<evidence type="ECO:0008006" key="15">
    <source>
        <dbReference type="Google" id="ProtNLM"/>
    </source>
</evidence>
<dbReference type="GO" id="GO:0046354">
    <property type="term" value="P:mannan biosynthetic process"/>
    <property type="evidence" value="ECO:0007669"/>
    <property type="project" value="UniProtKB-ARBA"/>
</dbReference>
<dbReference type="AlphaFoldDB" id="A0A0L0NTT3"/>
<dbReference type="GO" id="GO:0000033">
    <property type="term" value="F:alpha-1,3-mannosyltransferase activity"/>
    <property type="evidence" value="ECO:0007669"/>
    <property type="project" value="TreeGrafter"/>
</dbReference>
<accession>A0A0L0NTT3</accession>
<dbReference type="Proteomes" id="UP000037122">
    <property type="component" value="Unassembled WGS sequence"/>
</dbReference>
<evidence type="ECO:0000256" key="4">
    <source>
        <dbReference type="ARBA" id="ARBA00022676"/>
    </source>
</evidence>
<dbReference type="PANTHER" id="PTHR31392">
    <property type="entry name" value="ALPHA-1,3-MANNOSYLTRANSFERASE MNN1-RELATED"/>
    <property type="match status" value="1"/>
</dbReference>
<feature type="transmembrane region" description="Helical" evidence="12">
    <location>
        <begin position="21"/>
        <end position="39"/>
    </location>
</feature>
<evidence type="ECO:0000313" key="14">
    <source>
        <dbReference type="Proteomes" id="UP000037122"/>
    </source>
</evidence>
<dbReference type="VEuPathDB" id="FungiDB:QG37_06520"/>
<dbReference type="InterPro" id="IPR022751">
    <property type="entry name" value="Alpha_mannosyltransferase"/>
</dbReference>
<comment type="subcellular location">
    <subcellularLocation>
        <location evidence="1">Golgi apparatus membrane</location>
        <topology evidence="1">Single-pass type II membrane protein</topology>
    </subcellularLocation>
</comment>
<comment type="pathway">
    <text evidence="2">Protein modification; protein glycosylation.</text>
</comment>
<evidence type="ECO:0000256" key="1">
    <source>
        <dbReference type="ARBA" id="ARBA00004323"/>
    </source>
</evidence>
<proteinExistence type="inferred from homology"/>
<dbReference type="VEuPathDB" id="FungiDB:CJI97_001088"/>
<dbReference type="VEuPathDB" id="FungiDB:CJJ09_003776"/>
<keyword evidence="4" id="KW-0328">Glycosyltransferase</keyword>
<dbReference type="InterPro" id="IPR029044">
    <property type="entry name" value="Nucleotide-diphossugar_trans"/>
</dbReference>
<keyword evidence="9" id="KW-0333">Golgi apparatus</keyword>
<evidence type="ECO:0000256" key="10">
    <source>
        <dbReference type="ARBA" id="ARBA00023136"/>
    </source>
</evidence>
<dbReference type="GO" id="GO:0006493">
    <property type="term" value="P:protein O-linked glycosylation"/>
    <property type="evidence" value="ECO:0007669"/>
    <property type="project" value="TreeGrafter"/>
</dbReference>
<gene>
    <name evidence="13" type="ORF">QG37_06520</name>
</gene>
<dbReference type="VEuPathDB" id="FungiDB:CJI96_0003681"/>
<keyword evidence="8 12" id="KW-1133">Transmembrane helix</keyword>
<dbReference type="VEuPathDB" id="FungiDB:CJI96_0003680"/>
<evidence type="ECO:0000256" key="7">
    <source>
        <dbReference type="ARBA" id="ARBA00022968"/>
    </source>
</evidence>
<sequence>MKALLLATLVVTRLKQPSRRLLILLVVIVWINAMNFFLFHHRQKTFAYLTNKFNQINPLNNYDGHAIPKKLVDSLTVKYWLNEEKIVSDPRRIERHALNYDSLFSKHPLEEVLQLGFQDRCDAFFKNLYVTSDSKWALDAPDRFKIDMEYEMPWDDYKRKYEKEVRERIAKSQNKEPDKVSGDDIHKAIAKVYDGLKDKAKKNEQEMREQLAYGRIFNKCFVTRDEPGKKLSLDKFASSQARLVGRFSEARYVANEDERKLSSDKFPDCADLETRMFPWLSFQFPVYERYSGQVSKTPPNMESYTNIAELSAKQSSGQPIRSKLTGNRPCWLSTYKNSLNGRGIVIPYDGKLMDNAVALIRLLRALNNKLPIQVVTYGQLDEHQKQGFSDVARAPIHELPESYKKIKGAENVVSLDDGLPPQELWFVDALAALVHETKEKWDSFPLSILATFVNSFEEMLLLDPSAVPLKNPEYFFNLEGYKQHGAYFYRAKPWSKVKEKNIDFFNIMTPSLIDKVVFDIPILTQQTLDLPFWDGLKEVQDSGVVVINKLRHFATVVTLMQAGAYWPLGYRGNIQQELWLGFALAGDEDFTFNKHFPAALGDTLPDEEKSPQLCSVHAGHFDPVTSNLLAWMTSGFANCPIRNPDVGDDFGLAFNWHTFETPENMVDFYKSKFQPKAAIIPPYVNTDSLDLKNDDKNPTRPWDAGKGCENMVFCANGEIGGSGKHGLNLQKGQFLELDPKERDFIAFYGDIWIE</sequence>
<keyword evidence="7" id="KW-0735">Signal-anchor</keyword>
<dbReference type="VEuPathDB" id="FungiDB:CJJ09_003777"/>
<evidence type="ECO:0000256" key="9">
    <source>
        <dbReference type="ARBA" id="ARBA00023034"/>
    </source>
</evidence>
<evidence type="ECO:0000256" key="8">
    <source>
        <dbReference type="ARBA" id="ARBA00022989"/>
    </source>
</evidence>